<comment type="caution">
    <text evidence="3">The sequence shown here is derived from an EMBL/GenBank/DDBJ whole genome shotgun (WGS) entry which is preliminary data.</text>
</comment>
<keyword evidence="1" id="KW-0472">Membrane</keyword>
<dbReference type="EMBL" id="JAWWNJ010000108">
    <property type="protein sequence ID" value="KAK6992641.1"/>
    <property type="molecule type" value="Genomic_DNA"/>
</dbReference>
<evidence type="ECO:0000313" key="3">
    <source>
        <dbReference type="EMBL" id="KAK6992641.1"/>
    </source>
</evidence>
<feature type="transmembrane region" description="Helical" evidence="1">
    <location>
        <begin position="267"/>
        <end position="286"/>
    </location>
</feature>
<name>A0AAV9ZUY7_9AGAR</name>
<feature type="transmembrane region" description="Helical" evidence="1">
    <location>
        <begin position="64"/>
        <end position="87"/>
    </location>
</feature>
<keyword evidence="1" id="KW-0812">Transmembrane</keyword>
<dbReference type="AlphaFoldDB" id="A0AAV9ZUY7"/>
<protein>
    <recommendedName>
        <fullName evidence="2">DUF6533 domain-containing protein</fullName>
    </recommendedName>
</protein>
<feature type="transmembrane region" description="Helical" evidence="1">
    <location>
        <begin position="128"/>
        <end position="151"/>
    </location>
</feature>
<proteinExistence type="predicted"/>
<evidence type="ECO:0000256" key="1">
    <source>
        <dbReference type="SAM" id="Phobius"/>
    </source>
</evidence>
<feature type="transmembrane region" description="Helical" evidence="1">
    <location>
        <begin position="99"/>
        <end position="116"/>
    </location>
</feature>
<keyword evidence="4" id="KW-1185">Reference proteome</keyword>
<organism evidence="3 4">
    <name type="scientific">Favolaschia claudopus</name>
    <dbReference type="NCBI Taxonomy" id="2862362"/>
    <lineage>
        <taxon>Eukaryota</taxon>
        <taxon>Fungi</taxon>
        <taxon>Dikarya</taxon>
        <taxon>Basidiomycota</taxon>
        <taxon>Agaricomycotina</taxon>
        <taxon>Agaricomycetes</taxon>
        <taxon>Agaricomycetidae</taxon>
        <taxon>Agaricales</taxon>
        <taxon>Marasmiineae</taxon>
        <taxon>Mycenaceae</taxon>
        <taxon>Favolaschia</taxon>
    </lineage>
</organism>
<feature type="transmembrane region" description="Helical" evidence="1">
    <location>
        <begin position="177"/>
        <end position="196"/>
    </location>
</feature>
<dbReference type="Proteomes" id="UP001362999">
    <property type="component" value="Unassembled WGS sequence"/>
</dbReference>
<reference evidence="3 4" key="1">
    <citation type="journal article" date="2024" name="J Genomics">
        <title>Draft genome sequencing and assembly of Favolaschia claudopus CIRM-BRFM 2984 isolated from oak limbs.</title>
        <authorList>
            <person name="Navarro D."/>
            <person name="Drula E."/>
            <person name="Chaduli D."/>
            <person name="Cazenave R."/>
            <person name="Ahrendt S."/>
            <person name="Wang J."/>
            <person name="Lipzen A."/>
            <person name="Daum C."/>
            <person name="Barry K."/>
            <person name="Grigoriev I.V."/>
            <person name="Favel A."/>
            <person name="Rosso M.N."/>
            <person name="Martin F."/>
        </authorList>
    </citation>
    <scope>NUCLEOTIDE SEQUENCE [LARGE SCALE GENOMIC DNA]</scope>
    <source>
        <strain evidence="3 4">CIRM-BRFM 2984</strain>
    </source>
</reference>
<keyword evidence="1" id="KW-1133">Transmembrane helix</keyword>
<dbReference type="InterPro" id="IPR045340">
    <property type="entry name" value="DUF6533"/>
</dbReference>
<accession>A0AAV9ZUY7</accession>
<evidence type="ECO:0000313" key="4">
    <source>
        <dbReference type="Proteomes" id="UP001362999"/>
    </source>
</evidence>
<dbReference type="Pfam" id="PF20151">
    <property type="entry name" value="DUF6533"/>
    <property type="match status" value="1"/>
</dbReference>
<feature type="transmembrane region" description="Helical" evidence="1">
    <location>
        <begin position="241"/>
        <end position="261"/>
    </location>
</feature>
<evidence type="ECO:0000259" key="2">
    <source>
        <dbReference type="Pfam" id="PF20151"/>
    </source>
</evidence>
<feature type="domain" description="DUF6533" evidence="2">
    <location>
        <begin position="40"/>
        <end position="79"/>
    </location>
</feature>
<sequence>MSTGVAFSPVAERHIELYESHVYVQEYQWLYLRPRFHWQSTAVFYYDYLLTFGTEVSRYWGTRLTWASFLFYLNRYVSLFGTIPVILQFFWEADSSDKSKVFCIFVQFIIAIILIMRTNALFGSRLVLGFMLCCTLVVFGVAIGMAASTHFSRPPAQMYPRIGCAASMPLELSQRAGWSWIGFIVFDLMILVLTTYKGCKVCRASCRGMRRPNLITTLVRDGEGNILSLEEFSLIINSAGALYFLVVAGAHSANIIAHLIAGPYERGIGSVLTIVLSTTMISRLMLNIRDPKLTSHLDITRNSLAKETRSSTIYESTLQMTTVFPYYGTGFSATQDDYWYHSRS</sequence>
<gene>
    <name evidence="3" type="ORF">R3P38DRAFT_2802204</name>
</gene>